<organism evidence="1">
    <name type="scientific">marine sediment metagenome</name>
    <dbReference type="NCBI Taxonomy" id="412755"/>
    <lineage>
        <taxon>unclassified sequences</taxon>
        <taxon>metagenomes</taxon>
        <taxon>ecological metagenomes</taxon>
    </lineage>
</organism>
<gene>
    <name evidence="1" type="ORF">S06H3_20225</name>
</gene>
<accession>X1L0L5</accession>
<protein>
    <submittedName>
        <fullName evidence="1">Uncharacterized protein</fullName>
    </submittedName>
</protein>
<dbReference type="AlphaFoldDB" id="X1L0L5"/>
<reference evidence="1" key="1">
    <citation type="journal article" date="2014" name="Front. Microbiol.">
        <title>High frequency of phylogenetically diverse reductive dehalogenase-homologous genes in deep subseafloor sedimentary metagenomes.</title>
        <authorList>
            <person name="Kawai M."/>
            <person name="Futagami T."/>
            <person name="Toyoda A."/>
            <person name="Takaki Y."/>
            <person name="Nishi S."/>
            <person name="Hori S."/>
            <person name="Arai W."/>
            <person name="Tsubouchi T."/>
            <person name="Morono Y."/>
            <person name="Uchiyama I."/>
            <person name="Ito T."/>
            <person name="Fujiyama A."/>
            <person name="Inagaki F."/>
            <person name="Takami H."/>
        </authorList>
    </citation>
    <scope>NUCLEOTIDE SEQUENCE</scope>
    <source>
        <strain evidence="1">Expedition CK06-06</strain>
    </source>
</reference>
<name>X1L0L5_9ZZZZ</name>
<proteinExistence type="predicted"/>
<feature type="non-terminal residue" evidence="1">
    <location>
        <position position="86"/>
    </location>
</feature>
<dbReference type="EMBL" id="BARV01010454">
    <property type="protein sequence ID" value="GAI12483.1"/>
    <property type="molecule type" value="Genomic_DNA"/>
</dbReference>
<sequence>MATSEEKIEELAKALEKPRALRLLAEWIAIDRGETYLQAEEYLSIGSTEQRQELEPEGIAIITELILKNKKCFAPDYIMGEVVYRS</sequence>
<comment type="caution">
    <text evidence="1">The sequence shown here is derived from an EMBL/GenBank/DDBJ whole genome shotgun (WGS) entry which is preliminary data.</text>
</comment>
<evidence type="ECO:0000313" key="1">
    <source>
        <dbReference type="EMBL" id="GAI12483.1"/>
    </source>
</evidence>